<comment type="function">
    <text evidence="5">Required for morphogenesis and for the elongation of the flagellar filament by facilitating polymerization of the flagellin monomers at the tip of growing filament. Forms a capping structure, which prevents flagellin subunits (transported through the central channel of the flagellum) from leaking out without polymerization at the distal end.</text>
</comment>
<dbReference type="InterPro" id="IPR010810">
    <property type="entry name" value="Flagellin_hook_IN_motif"/>
</dbReference>
<gene>
    <name evidence="8" type="ORF">FHR95_000372</name>
</gene>
<dbReference type="InterPro" id="IPR003481">
    <property type="entry name" value="FliD_N"/>
</dbReference>
<dbReference type="PANTHER" id="PTHR30288:SF0">
    <property type="entry name" value="FLAGELLAR HOOK-ASSOCIATED PROTEIN 2"/>
    <property type="match status" value="1"/>
</dbReference>
<organism evidence="8 9">
    <name type="scientific">Halomonas fontilapidosi</name>
    <dbReference type="NCBI Taxonomy" id="616675"/>
    <lineage>
        <taxon>Bacteria</taxon>
        <taxon>Pseudomonadati</taxon>
        <taxon>Pseudomonadota</taxon>
        <taxon>Gammaproteobacteria</taxon>
        <taxon>Oceanospirillales</taxon>
        <taxon>Halomonadaceae</taxon>
        <taxon>Halomonas</taxon>
    </lineage>
</organism>
<feature type="domain" description="Flagellar hook-associated protein 2 C-terminal" evidence="7">
    <location>
        <begin position="235"/>
        <end position="458"/>
    </location>
</feature>
<comment type="caution">
    <text evidence="8">The sequence shown here is derived from an EMBL/GenBank/DDBJ whole genome shotgun (WGS) entry which is preliminary data.</text>
</comment>
<dbReference type="AlphaFoldDB" id="A0A7W5DIN7"/>
<sequence>MASISSLGIGSGLDLNGLLDQLRSAERQKLQPITQQKVQQEARISAYGRLQTGVNKLQSAAVGLNDSALFQKLSASVQGEGLSASASEAASPGRYDVTVNRLATAGTLATQATDATYSPDEALFTEDTTLTLDFGAAYSDTDGSFDPAASPTGTSVTMEFAAGSSLEAVRDAINANEAAGVDASIINDGSGYRLALSSRETGAEASLVGFEFGNKDTASANPVPLAEDTATLRPGNDAELDINGITITSPTNTMEEAIQGVSLTLSPEAEGSTLGVTVSRDDGSVKEAVNKWVSAYNELQSTIGRMTKPGNDGSSSGELIGDRTVRTLESRMVRDLTSAVPGGEFSLLSDLGISLDKEGRLEVDEAALDAAIAESPGEVAAFFAGDSEETGMAGTFNATLERMLDDNGTLSNAIEGAENRVESLGERYTRMEASVERTVERYRSQFAQLDSMIASMNQTSTYLIQQFDSLNAQLGRD</sequence>
<feature type="domain" description="Flagellar hook-associated protein 2 N-terminal" evidence="6">
    <location>
        <begin position="11"/>
        <end position="105"/>
    </location>
</feature>
<dbReference type="InterPro" id="IPR040026">
    <property type="entry name" value="FliD"/>
</dbReference>
<keyword evidence="8" id="KW-0282">Flagellum</keyword>
<evidence type="ECO:0000313" key="9">
    <source>
        <dbReference type="Proteomes" id="UP000563050"/>
    </source>
</evidence>
<evidence type="ECO:0000256" key="3">
    <source>
        <dbReference type="ARBA" id="ARBA00023054"/>
    </source>
</evidence>
<feature type="coiled-coil region" evidence="5">
    <location>
        <begin position="400"/>
        <end position="434"/>
    </location>
</feature>
<evidence type="ECO:0000256" key="2">
    <source>
        <dbReference type="ARBA" id="ARBA00011255"/>
    </source>
</evidence>
<evidence type="ECO:0000256" key="1">
    <source>
        <dbReference type="ARBA" id="ARBA00009764"/>
    </source>
</evidence>
<keyword evidence="4 5" id="KW-0975">Bacterial flagellum</keyword>
<comment type="similarity">
    <text evidence="1 5">Belongs to the FliD family.</text>
</comment>
<accession>A0A7W5DIN7</accession>
<dbReference type="Pfam" id="PF07195">
    <property type="entry name" value="FliD_C"/>
    <property type="match status" value="1"/>
</dbReference>
<dbReference type="EMBL" id="JACHXQ010000001">
    <property type="protein sequence ID" value="MBB3182848.1"/>
    <property type="molecule type" value="Genomic_DNA"/>
</dbReference>
<evidence type="ECO:0000313" key="8">
    <source>
        <dbReference type="EMBL" id="MBB3182848.1"/>
    </source>
</evidence>
<dbReference type="PANTHER" id="PTHR30288">
    <property type="entry name" value="FLAGELLAR CAP/ASSEMBLY PROTEIN FLID"/>
    <property type="match status" value="1"/>
</dbReference>
<dbReference type="GO" id="GO:0009424">
    <property type="term" value="C:bacterial-type flagellum hook"/>
    <property type="evidence" value="ECO:0007669"/>
    <property type="project" value="UniProtKB-UniRule"/>
</dbReference>
<evidence type="ECO:0000259" key="6">
    <source>
        <dbReference type="Pfam" id="PF02465"/>
    </source>
</evidence>
<dbReference type="Pfam" id="PF02465">
    <property type="entry name" value="FliD_N"/>
    <property type="match status" value="1"/>
</dbReference>
<dbReference type="Pfam" id="PF07196">
    <property type="entry name" value="Flagellin_IN"/>
    <property type="match status" value="1"/>
</dbReference>
<dbReference type="RefSeq" id="WP_183313138.1">
    <property type="nucleotide sequence ID" value="NZ_JACHXQ010000001.1"/>
</dbReference>
<keyword evidence="5" id="KW-0964">Secreted</keyword>
<evidence type="ECO:0000256" key="4">
    <source>
        <dbReference type="ARBA" id="ARBA00023143"/>
    </source>
</evidence>
<dbReference type="GO" id="GO:0071973">
    <property type="term" value="P:bacterial-type flagellum-dependent cell motility"/>
    <property type="evidence" value="ECO:0007669"/>
    <property type="project" value="TreeGrafter"/>
</dbReference>
<keyword evidence="3 5" id="KW-0175">Coiled coil</keyword>
<keyword evidence="8" id="KW-0966">Cell projection</keyword>
<proteinExistence type="inferred from homology"/>
<comment type="subunit">
    <text evidence="2 5">Homopentamer.</text>
</comment>
<dbReference type="Proteomes" id="UP000563050">
    <property type="component" value="Unassembled WGS sequence"/>
</dbReference>
<evidence type="ECO:0000259" key="7">
    <source>
        <dbReference type="Pfam" id="PF07195"/>
    </source>
</evidence>
<keyword evidence="8" id="KW-0969">Cilium</keyword>
<keyword evidence="9" id="KW-1185">Reference proteome</keyword>
<dbReference type="GO" id="GO:0009421">
    <property type="term" value="C:bacterial-type flagellum filament cap"/>
    <property type="evidence" value="ECO:0007669"/>
    <property type="project" value="InterPro"/>
</dbReference>
<protein>
    <recommendedName>
        <fullName evidence="5">Flagellar hook-associated protein 2</fullName>
        <shortName evidence="5">HAP2</shortName>
    </recommendedName>
    <alternativeName>
        <fullName evidence="5">Flagellar cap protein</fullName>
    </alternativeName>
</protein>
<comment type="subcellular location">
    <subcellularLocation>
        <location evidence="5">Secreted</location>
    </subcellularLocation>
    <subcellularLocation>
        <location evidence="5">Bacterial flagellum</location>
    </subcellularLocation>
</comment>
<dbReference type="GO" id="GO:0007155">
    <property type="term" value="P:cell adhesion"/>
    <property type="evidence" value="ECO:0007669"/>
    <property type="project" value="InterPro"/>
</dbReference>
<name>A0A7W5DIN7_9GAMM</name>
<evidence type="ECO:0000256" key="5">
    <source>
        <dbReference type="RuleBase" id="RU362066"/>
    </source>
</evidence>
<dbReference type="InterPro" id="IPR010809">
    <property type="entry name" value="FliD_C"/>
</dbReference>
<dbReference type="GO" id="GO:0005576">
    <property type="term" value="C:extracellular region"/>
    <property type="evidence" value="ECO:0007669"/>
    <property type="project" value="UniProtKB-SubCell"/>
</dbReference>
<reference evidence="8 9" key="1">
    <citation type="submission" date="2020-08" db="EMBL/GenBank/DDBJ databases">
        <title>Genomic Encyclopedia of Type Strains, Phase III (KMG-III): the genomes of soil and plant-associated and newly described type strains.</title>
        <authorList>
            <person name="Whitman W."/>
        </authorList>
    </citation>
    <scope>NUCLEOTIDE SEQUENCE [LARGE SCALE GENOMIC DNA]</scope>
    <source>
        <strain evidence="8 9">CECT 7341</strain>
    </source>
</reference>